<feature type="domain" description="Thioredoxin-like fold" evidence="1">
    <location>
        <begin position="18"/>
        <end position="187"/>
    </location>
</feature>
<evidence type="ECO:0000313" key="2">
    <source>
        <dbReference type="EMBL" id="KAF2415789.1"/>
    </source>
</evidence>
<dbReference type="Proteomes" id="UP000800235">
    <property type="component" value="Unassembled WGS sequence"/>
</dbReference>
<dbReference type="OrthoDB" id="37297at2759"/>
<sequence length="208" mass="23659">MALNPKYAGQIFSSGIQPRAVHTLELYLDYVCPFSKKMFQTLYTGILPTIKEKYHGRVQFIFRQQIQPWHPSSTHTHEAGIAILKLSPDKFWEFSNALFDKQTEFFDVNVVNETRNNTYKRLAKIAAGVGLKEQEVFDLLEIGDKPKPDGSLNTGNGVTDDVKVLVKINRLVGVHVTPTVLFNGVIENSISSSFSTDQWEDWLRKNIQ</sequence>
<gene>
    <name evidence="2" type="ORF">EJ08DRAFT_654835</name>
</gene>
<evidence type="ECO:0000259" key="1">
    <source>
        <dbReference type="Pfam" id="PF13462"/>
    </source>
</evidence>
<dbReference type="SUPFAM" id="SSF52833">
    <property type="entry name" value="Thioredoxin-like"/>
    <property type="match status" value="1"/>
</dbReference>
<dbReference type="PANTHER" id="PTHR33875">
    <property type="entry name" value="OS09G0542200 PROTEIN"/>
    <property type="match status" value="1"/>
</dbReference>
<dbReference type="Gene3D" id="3.40.30.10">
    <property type="entry name" value="Glutaredoxin"/>
    <property type="match status" value="1"/>
</dbReference>
<accession>A0A9P4TS57</accession>
<evidence type="ECO:0000313" key="3">
    <source>
        <dbReference type="Proteomes" id="UP000800235"/>
    </source>
</evidence>
<dbReference type="Pfam" id="PF13462">
    <property type="entry name" value="Thioredoxin_4"/>
    <property type="match status" value="1"/>
</dbReference>
<name>A0A9P4TS57_9PEZI</name>
<dbReference type="InterPro" id="IPR036249">
    <property type="entry name" value="Thioredoxin-like_sf"/>
</dbReference>
<reference evidence="2" key="1">
    <citation type="journal article" date="2020" name="Stud. Mycol.">
        <title>101 Dothideomycetes genomes: a test case for predicting lifestyles and emergence of pathogens.</title>
        <authorList>
            <person name="Haridas S."/>
            <person name="Albert R."/>
            <person name="Binder M."/>
            <person name="Bloem J."/>
            <person name="Labutti K."/>
            <person name="Salamov A."/>
            <person name="Andreopoulos B."/>
            <person name="Baker S."/>
            <person name="Barry K."/>
            <person name="Bills G."/>
            <person name="Bluhm B."/>
            <person name="Cannon C."/>
            <person name="Castanera R."/>
            <person name="Culley D."/>
            <person name="Daum C."/>
            <person name="Ezra D."/>
            <person name="Gonzalez J."/>
            <person name="Henrissat B."/>
            <person name="Kuo A."/>
            <person name="Liang C."/>
            <person name="Lipzen A."/>
            <person name="Lutzoni F."/>
            <person name="Magnuson J."/>
            <person name="Mondo S."/>
            <person name="Nolan M."/>
            <person name="Ohm R."/>
            <person name="Pangilinan J."/>
            <person name="Park H.-J."/>
            <person name="Ramirez L."/>
            <person name="Alfaro M."/>
            <person name="Sun H."/>
            <person name="Tritt A."/>
            <person name="Yoshinaga Y."/>
            <person name="Zwiers L.-H."/>
            <person name="Turgeon B."/>
            <person name="Goodwin S."/>
            <person name="Spatafora J."/>
            <person name="Crous P."/>
            <person name="Grigoriev I."/>
        </authorList>
    </citation>
    <scope>NUCLEOTIDE SEQUENCE</scope>
    <source>
        <strain evidence="2">CBS 130266</strain>
    </source>
</reference>
<dbReference type="PANTHER" id="PTHR33875:SF2">
    <property type="entry name" value="ACR183CP"/>
    <property type="match status" value="1"/>
</dbReference>
<dbReference type="AlphaFoldDB" id="A0A9P4TS57"/>
<proteinExistence type="predicted"/>
<organism evidence="2 3">
    <name type="scientific">Tothia fuscella</name>
    <dbReference type="NCBI Taxonomy" id="1048955"/>
    <lineage>
        <taxon>Eukaryota</taxon>
        <taxon>Fungi</taxon>
        <taxon>Dikarya</taxon>
        <taxon>Ascomycota</taxon>
        <taxon>Pezizomycotina</taxon>
        <taxon>Dothideomycetes</taxon>
        <taxon>Pleosporomycetidae</taxon>
        <taxon>Venturiales</taxon>
        <taxon>Cylindrosympodiaceae</taxon>
        <taxon>Tothia</taxon>
    </lineage>
</organism>
<dbReference type="InterPro" id="IPR012336">
    <property type="entry name" value="Thioredoxin-like_fold"/>
</dbReference>
<keyword evidence="3" id="KW-1185">Reference proteome</keyword>
<comment type="caution">
    <text evidence="2">The sequence shown here is derived from an EMBL/GenBank/DDBJ whole genome shotgun (WGS) entry which is preliminary data.</text>
</comment>
<protein>
    <recommendedName>
        <fullName evidence="1">Thioredoxin-like fold domain-containing protein</fullName>
    </recommendedName>
</protein>
<dbReference type="EMBL" id="MU007182">
    <property type="protein sequence ID" value="KAF2415789.1"/>
    <property type="molecule type" value="Genomic_DNA"/>
</dbReference>